<dbReference type="EMBL" id="HE573027">
    <property type="protein sequence ID" value="CCC53588.1"/>
    <property type="molecule type" value="Genomic_DNA"/>
</dbReference>
<dbReference type="VEuPathDB" id="TriTrypDB:TvY486_1110720"/>
<sequence length="158" mass="16828">MDDNPATLQECIDIQKLSCAVDELIGWDFVASEKEAILTDVEGLVAVLERELGEACVALAQQQRRCALIPIDPADATVARSSCAAVEMDPHLMALWRRRGSALARRYASHLSTYERLRRELLDMPPLCVGAGGGDDCEGAAALPACADKCGGDGAKGN</sequence>
<dbReference type="OMA" id="WASKCIH"/>
<dbReference type="AlphaFoldDB" id="G0UCM8"/>
<accession>G0UCM8</accession>
<gene>
    <name evidence="1" type="ORF">TVY486_1110720</name>
</gene>
<evidence type="ECO:0000313" key="1">
    <source>
        <dbReference type="EMBL" id="CCC53588.1"/>
    </source>
</evidence>
<proteinExistence type="predicted"/>
<protein>
    <submittedName>
        <fullName evidence="1">Uncharacterized protein</fullName>
    </submittedName>
</protein>
<name>G0UCM8_TRYVY</name>
<reference evidence="1" key="1">
    <citation type="journal article" date="2012" name="Proc. Natl. Acad. Sci. U.S.A.">
        <title>Antigenic diversity is generated by distinct evolutionary mechanisms in African trypanosome species.</title>
        <authorList>
            <person name="Jackson A.P."/>
            <person name="Berry A."/>
            <person name="Aslett M."/>
            <person name="Allison H.C."/>
            <person name="Burton P."/>
            <person name="Vavrova-Anderson J."/>
            <person name="Brown R."/>
            <person name="Browne H."/>
            <person name="Corton N."/>
            <person name="Hauser H."/>
            <person name="Gamble J."/>
            <person name="Gilderthorp R."/>
            <person name="Marcello L."/>
            <person name="McQuillan J."/>
            <person name="Otto T.D."/>
            <person name="Quail M.A."/>
            <person name="Sanders M.J."/>
            <person name="van Tonder A."/>
            <person name="Ginger M.L."/>
            <person name="Field M.C."/>
            <person name="Barry J.D."/>
            <person name="Hertz-Fowler C."/>
            <person name="Berriman M."/>
        </authorList>
    </citation>
    <scope>NUCLEOTIDE SEQUENCE</scope>
    <source>
        <strain evidence="1">Y486</strain>
    </source>
</reference>
<organism evidence="1">
    <name type="scientific">Trypanosoma vivax (strain Y486)</name>
    <dbReference type="NCBI Taxonomy" id="1055687"/>
    <lineage>
        <taxon>Eukaryota</taxon>
        <taxon>Discoba</taxon>
        <taxon>Euglenozoa</taxon>
        <taxon>Kinetoplastea</taxon>
        <taxon>Metakinetoplastina</taxon>
        <taxon>Trypanosomatida</taxon>
        <taxon>Trypanosomatidae</taxon>
        <taxon>Trypanosoma</taxon>
        <taxon>Duttonella</taxon>
    </lineage>
</organism>